<evidence type="ECO:0000313" key="2">
    <source>
        <dbReference type="EMBL" id="VFR26568.1"/>
    </source>
</evidence>
<evidence type="ECO:0000313" key="1">
    <source>
        <dbReference type="EMBL" id="VFR17560.1"/>
    </source>
</evidence>
<dbReference type="EMBL" id="CAADIB010000001">
    <property type="protein sequence ID" value="VFR17560.1"/>
    <property type="molecule type" value="Genomic_DNA"/>
</dbReference>
<accession>A0A484PKH7</accession>
<dbReference type="SUPFAM" id="SSF51182">
    <property type="entry name" value="RmlC-like cupins"/>
    <property type="match status" value="1"/>
</dbReference>
<dbReference type="EMBL" id="CAADHZ010000017">
    <property type="protein sequence ID" value="VFR26568.1"/>
    <property type="molecule type" value="Genomic_DNA"/>
</dbReference>
<sequence length="149" mass="16560">MPLSAGSFVYIESGVFHRTQAAPHSHLDLIEVENPRNKFDLLRVGDEYGRTAKGYEPSAVSHEGLEPMQEMGRAILYRSRDVTGTYTFAVTRLGSDHRSDATLRAAVLMDIRHHLSGRICLLVPDRHDFTEHAGSLALLIREGTFASTP</sequence>
<reference evidence="2" key="1">
    <citation type="submission" date="2019-03" db="EMBL/GenBank/DDBJ databases">
        <authorList>
            <person name="Danneels B."/>
        </authorList>
    </citation>
    <scope>NUCLEOTIDE SEQUENCE</scope>
</reference>
<protein>
    <submittedName>
        <fullName evidence="2">GTP-binding protein Obg</fullName>
    </submittedName>
</protein>
<name>A0A484PKH7_9ZZZZ</name>
<gene>
    <name evidence="2" type="ORF">ANDO1_1179</name>
    <name evidence="1" type="ORF">ANDO2_1087</name>
</gene>
<dbReference type="InterPro" id="IPR011051">
    <property type="entry name" value="RmlC_Cupin_sf"/>
</dbReference>
<proteinExistence type="predicted"/>
<organism evidence="2">
    <name type="scientific">plant metagenome</name>
    <dbReference type="NCBI Taxonomy" id="1297885"/>
    <lineage>
        <taxon>unclassified sequences</taxon>
        <taxon>metagenomes</taxon>
        <taxon>organismal metagenomes</taxon>
    </lineage>
</organism>
<dbReference type="AlphaFoldDB" id="A0A484PKH7"/>